<evidence type="ECO:0000256" key="1">
    <source>
        <dbReference type="SAM" id="MobiDB-lite"/>
    </source>
</evidence>
<dbReference type="PANTHER" id="PTHR35668:SF1">
    <property type="entry name" value="PROTEIN SHORTAGE IN CHIASMATA 1 ORTHOLOG"/>
    <property type="match status" value="1"/>
</dbReference>
<name>A0A6P8FF41_CLUHA</name>
<keyword evidence="2" id="KW-1185">Reference proteome</keyword>
<feature type="compositionally biased region" description="Basic and acidic residues" evidence="1">
    <location>
        <begin position="417"/>
        <end position="434"/>
    </location>
</feature>
<feature type="region of interest" description="Disordered" evidence="1">
    <location>
        <begin position="1"/>
        <end position="22"/>
    </location>
</feature>
<evidence type="ECO:0000313" key="2">
    <source>
        <dbReference type="Proteomes" id="UP000515152"/>
    </source>
</evidence>
<proteinExistence type="predicted"/>
<feature type="compositionally biased region" description="Polar residues" evidence="1">
    <location>
        <begin position="193"/>
        <end position="208"/>
    </location>
</feature>
<dbReference type="Proteomes" id="UP000515152">
    <property type="component" value="Chromosome 7"/>
</dbReference>
<dbReference type="GO" id="GO:0016887">
    <property type="term" value="F:ATP hydrolysis activity"/>
    <property type="evidence" value="ECO:0007669"/>
    <property type="project" value="InterPro"/>
</dbReference>
<feature type="region of interest" description="Disordered" evidence="1">
    <location>
        <begin position="185"/>
        <end position="208"/>
    </location>
</feature>
<organism evidence="2 3">
    <name type="scientific">Clupea harengus</name>
    <name type="common">Atlantic herring</name>
    <dbReference type="NCBI Taxonomy" id="7950"/>
    <lineage>
        <taxon>Eukaryota</taxon>
        <taxon>Metazoa</taxon>
        <taxon>Chordata</taxon>
        <taxon>Craniata</taxon>
        <taxon>Vertebrata</taxon>
        <taxon>Euteleostomi</taxon>
        <taxon>Actinopterygii</taxon>
        <taxon>Neopterygii</taxon>
        <taxon>Teleostei</taxon>
        <taxon>Clupei</taxon>
        <taxon>Clupeiformes</taxon>
        <taxon>Clupeoidei</taxon>
        <taxon>Clupeidae</taxon>
        <taxon>Clupea</taxon>
    </lineage>
</organism>
<dbReference type="OrthoDB" id="10678808at2759"/>
<dbReference type="AlphaFoldDB" id="A0A6P8FF41"/>
<protein>
    <submittedName>
        <fullName evidence="3">Uncharacterized protein LOC116221214</fullName>
    </submittedName>
</protein>
<dbReference type="GeneID" id="116221214"/>
<feature type="compositionally biased region" description="Basic and acidic residues" evidence="1">
    <location>
        <begin position="334"/>
        <end position="343"/>
    </location>
</feature>
<feature type="compositionally biased region" description="Low complexity" evidence="1">
    <location>
        <begin position="7"/>
        <end position="22"/>
    </location>
</feature>
<dbReference type="RefSeq" id="XP_031427063.2">
    <property type="nucleotide sequence ID" value="XM_031571203.2"/>
</dbReference>
<feature type="region of interest" description="Disordered" evidence="1">
    <location>
        <begin position="322"/>
        <end position="434"/>
    </location>
</feature>
<dbReference type="KEGG" id="char:116221214"/>
<gene>
    <name evidence="3" type="primary">LOC116221214</name>
</gene>
<evidence type="ECO:0000313" key="3">
    <source>
        <dbReference type="RefSeq" id="XP_031427063.2"/>
    </source>
</evidence>
<feature type="compositionally biased region" description="Polar residues" evidence="1">
    <location>
        <begin position="322"/>
        <end position="333"/>
    </location>
</feature>
<reference evidence="3" key="1">
    <citation type="submission" date="2025-08" db="UniProtKB">
        <authorList>
            <consortium name="RefSeq"/>
        </authorList>
    </citation>
    <scope>IDENTIFICATION</scope>
</reference>
<dbReference type="PANTHER" id="PTHR35668">
    <property type="entry name" value="PROTEIN SHORTAGE IN CHIASMATA 1 ORTHOLOG"/>
    <property type="match status" value="1"/>
</dbReference>
<dbReference type="GO" id="GO:0000794">
    <property type="term" value="C:condensed nuclear chromosome"/>
    <property type="evidence" value="ECO:0007669"/>
    <property type="project" value="InterPro"/>
</dbReference>
<dbReference type="GO" id="GO:0003697">
    <property type="term" value="F:single-stranded DNA binding"/>
    <property type="evidence" value="ECO:0007669"/>
    <property type="project" value="TreeGrafter"/>
</dbReference>
<feature type="compositionally biased region" description="Polar residues" evidence="1">
    <location>
        <begin position="362"/>
        <end position="416"/>
    </location>
</feature>
<dbReference type="GO" id="GO:0000712">
    <property type="term" value="P:resolution of meiotic recombination intermediates"/>
    <property type="evidence" value="ECO:0007669"/>
    <property type="project" value="InterPro"/>
</dbReference>
<dbReference type="InterPro" id="IPR039991">
    <property type="entry name" value="SHOC1"/>
</dbReference>
<sequence length="517" mass="56897">MHPFRAPDTPGTSLDPLTPLDPKTPVPLRLYPGLELDMPLSLTHGFQLPALRLPNGHLQSECLPPVCMQWLLSDDEREKIEQVLWTAEKHHNSRADFLLAEPPRHECFVRNQPLADAFKLFGISASKQEIGLAGLPEQLQSLLKDRSEFAEKMKSEPLSVEKGDLVKVEDFTPLSGLEIDDILRRETSGDGGNSTFPKDSIKSTKSPTTVIPRDMQQLAVPSRQEDGRAVKKLIMERMAWPSEISNPAQEYGPLRTPQGMATIGGERVGNFAPVRQPRREFPSRPSSPKPLTHSDLLTSFMMLRQQQDLLVASEKASTTLTDLQANKFTNQRPTEQRPAERGQSKVMGTMASSDPPERGSISIVQGTDSSTSMGQSSRASTPVGQVSRASTPVGQVSRASTPVGQVSRASTPMAQDNSDRKSVVQETRTERDNNHSRVIPVQATESQLMALREVQAVGEPCFSRALEMGLSATGGCKDFTGLDTEHSHFLLKQQQKQLSVMPGKFCICSNVMLLFSI</sequence>
<accession>A0A6P8FF41</accession>